<evidence type="ECO:0000256" key="7">
    <source>
        <dbReference type="ARBA" id="ARBA00022989"/>
    </source>
</evidence>
<comment type="subunit">
    <text evidence="10">Component of the cytochrome c oxidase (complex IV, CIV), a multisubunit enzyme composed of a catalytic core of 3 subunits and several supernumerary subunits. The complex exists as a monomer or a dimer and forms supercomplexes (SCs) in the inner mitochondrial membrane with ubiquinol-cytochrome c oxidoreductase (cytochrome b-c1 complex, complex III, CIII).</text>
</comment>
<dbReference type="InterPro" id="IPR036636">
    <property type="entry name" value="COX7C/Cox8_sf"/>
</dbReference>
<keyword evidence="9 10" id="KW-0472">Membrane</keyword>
<evidence type="ECO:0000256" key="4">
    <source>
        <dbReference type="ARBA" id="ARBA00022692"/>
    </source>
</evidence>
<keyword evidence="12" id="KW-1185">Reference proteome</keyword>
<reference evidence="11 12" key="1">
    <citation type="submission" date="2024-01" db="EMBL/GenBank/DDBJ databases">
        <title>Comparative genomics of Cryptococcus and Kwoniella reveals pathogenesis evolution and contrasting modes of karyotype evolution via chromosome fusion or intercentromeric recombination.</title>
        <authorList>
            <person name="Coelho M.A."/>
            <person name="David-Palma M."/>
            <person name="Shea T."/>
            <person name="Bowers K."/>
            <person name="McGinley-Smith S."/>
            <person name="Mohammad A.W."/>
            <person name="Gnirke A."/>
            <person name="Yurkov A.M."/>
            <person name="Nowrousian M."/>
            <person name="Sun S."/>
            <person name="Cuomo C.A."/>
            <person name="Heitman J."/>
        </authorList>
    </citation>
    <scope>NUCLEOTIDE SEQUENCE [LARGE SCALE GENOMIC DNA]</scope>
    <source>
        <strain evidence="11">CBS 11374</strain>
    </source>
</reference>
<evidence type="ECO:0000256" key="1">
    <source>
        <dbReference type="ARBA" id="ARBA00004434"/>
    </source>
</evidence>
<comment type="similarity">
    <text evidence="3 10">Belongs to the cytochrome c oxidase VIIc family.</text>
</comment>
<comment type="subcellular location">
    <subcellularLocation>
        <location evidence="1 10">Mitochondrion inner membrane</location>
        <topology evidence="1 10">Single-pass membrane protein</topology>
    </subcellularLocation>
</comment>
<dbReference type="Proteomes" id="UP001329825">
    <property type="component" value="Chromosome 6"/>
</dbReference>
<keyword evidence="8 10" id="KW-0496">Mitochondrion</keyword>
<keyword evidence="5 10" id="KW-0999">Mitochondrion inner membrane</keyword>
<dbReference type="PANTHER" id="PTHR13313:SF0">
    <property type="entry name" value="CYTOCHROME C OXIDASE SUBUNIT 7C, MITOCHONDRIAL"/>
    <property type="match status" value="1"/>
</dbReference>
<dbReference type="RefSeq" id="XP_062792694.1">
    <property type="nucleotide sequence ID" value="XM_062936643.1"/>
</dbReference>
<keyword evidence="7 10" id="KW-1133">Transmembrane helix</keyword>
<evidence type="ECO:0000256" key="6">
    <source>
        <dbReference type="ARBA" id="ARBA00022946"/>
    </source>
</evidence>
<evidence type="ECO:0000256" key="2">
    <source>
        <dbReference type="ARBA" id="ARBA00004673"/>
    </source>
</evidence>
<accession>A0ABZ1D3L8</accession>
<dbReference type="Pfam" id="PF02935">
    <property type="entry name" value="COX7C"/>
    <property type="match status" value="1"/>
</dbReference>
<comment type="pathway">
    <text evidence="2 10">Energy metabolism; oxidative phosphorylation.</text>
</comment>
<proteinExistence type="inferred from homology"/>
<evidence type="ECO:0000256" key="10">
    <source>
        <dbReference type="RuleBase" id="RU368123"/>
    </source>
</evidence>
<keyword evidence="4 10" id="KW-0812">Transmembrane</keyword>
<dbReference type="SUPFAM" id="SSF81427">
    <property type="entry name" value="Mitochondrial cytochrome c oxidase subunit VIIc (aka VIIIa)"/>
    <property type="match status" value="1"/>
</dbReference>
<gene>
    <name evidence="11" type="ORF">IL334_004928</name>
</gene>
<evidence type="ECO:0000256" key="3">
    <source>
        <dbReference type="ARBA" id="ARBA00010514"/>
    </source>
</evidence>
<feature type="transmembrane region" description="Helical" evidence="10">
    <location>
        <begin position="45"/>
        <end position="65"/>
    </location>
</feature>
<organism evidence="11 12">
    <name type="scientific">Kwoniella shivajii</name>
    <dbReference type="NCBI Taxonomy" id="564305"/>
    <lineage>
        <taxon>Eukaryota</taxon>
        <taxon>Fungi</taxon>
        <taxon>Dikarya</taxon>
        <taxon>Basidiomycota</taxon>
        <taxon>Agaricomycotina</taxon>
        <taxon>Tremellomycetes</taxon>
        <taxon>Tremellales</taxon>
        <taxon>Cryptococcaceae</taxon>
        <taxon>Kwoniella</taxon>
    </lineage>
</organism>
<comment type="function">
    <text evidence="10">Component of the cytochrome c oxidase, the last enzyme in the mitochondrial electron transport chain which drives oxidative phosphorylation. The respiratory chain contains 3 multisubunit complexes succinate dehydrogenase (complex II, CII), ubiquinol-cytochrome c oxidoreductase (cytochrome b-c1 complex, complex III, CIII) and cytochrome c oxidase (complex IV, CIV), that cooperate to transfer electrons derived from NADH and succinate to molecular oxygen, creating an electrochemical gradient over the inner membrane that drives transmembrane transport and the ATP synthase. Cytochrome c oxidase is the component of the respiratory chain that catalyzes the reduction of oxygen to water. Electrons originating from reduced cytochrome c in the intermembrane space (IMS) are transferred via the dinuclear copper A center (CU(A)) of subunit 2 and heme A of subunit 1 to the active site in subunit 1, a binuclear center (BNC) formed by heme A3 and copper B (CU(B)). The BNC reduces molecular oxygen to 2 water molecules using 4 electrons from cytochrome c in the IMS and 4 protons from the mitochondrial matrix.</text>
</comment>
<dbReference type="GeneID" id="87957059"/>
<evidence type="ECO:0000256" key="5">
    <source>
        <dbReference type="ARBA" id="ARBA00022792"/>
    </source>
</evidence>
<dbReference type="InterPro" id="IPR004202">
    <property type="entry name" value="COX7C/Cox8"/>
</dbReference>
<evidence type="ECO:0000256" key="8">
    <source>
        <dbReference type="ARBA" id="ARBA00023128"/>
    </source>
</evidence>
<evidence type="ECO:0000313" key="11">
    <source>
        <dbReference type="EMBL" id="WRT67954.1"/>
    </source>
</evidence>
<sequence length="76" mass="8377">MSMLLRSAPLRVARSLPIARGQVRSVHFENVVDHTIPTDVKNKPWLAAKIIVFATLGFGTPFYAARWQIKKSSGGA</sequence>
<evidence type="ECO:0000256" key="9">
    <source>
        <dbReference type="ARBA" id="ARBA00023136"/>
    </source>
</evidence>
<name>A0ABZ1D3L8_9TREE</name>
<protein>
    <recommendedName>
        <fullName evidence="10">Cytochrome c oxidase subunit 8, mitochondrial</fullName>
    </recommendedName>
    <alternativeName>
        <fullName evidence="10">Cytochrome c oxidase polypeptide VIII</fullName>
    </alternativeName>
</protein>
<dbReference type="Gene3D" id="4.10.49.10">
    <property type="entry name" value="Cytochrome c oxidase subunit VIIc"/>
    <property type="match status" value="1"/>
</dbReference>
<evidence type="ECO:0000313" key="12">
    <source>
        <dbReference type="Proteomes" id="UP001329825"/>
    </source>
</evidence>
<dbReference type="EMBL" id="CP141886">
    <property type="protein sequence ID" value="WRT67954.1"/>
    <property type="molecule type" value="Genomic_DNA"/>
</dbReference>
<dbReference type="PANTHER" id="PTHR13313">
    <property type="entry name" value="CYTOCHROME C OXIDASE SUBUNIT VIIC"/>
    <property type="match status" value="1"/>
</dbReference>
<keyword evidence="6 10" id="KW-0809">Transit peptide</keyword>